<dbReference type="EMBL" id="JACCHT010000002">
    <property type="protein sequence ID" value="NYT28185.1"/>
    <property type="molecule type" value="Genomic_DNA"/>
</dbReference>
<proteinExistence type="predicted"/>
<dbReference type="AlphaFoldDB" id="A0A853F961"/>
<protein>
    <submittedName>
        <fullName evidence="1">Uncharacterized protein</fullName>
    </submittedName>
</protein>
<comment type="caution">
    <text evidence="1">The sequence shown here is derived from an EMBL/GenBank/DDBJ whole genome shotgun (WGS) entry which is preliminary data.</text>
</comment>
<evidence type="ECO:0000313" key="1">
    <source>
        <dbReference type="EMBL" id="NYT28185.1"/>
    </source>
</evidence>
<accession>A0A853F961</accession>
<organism evidence="1 2">
    <name type="scientific">Candidatus Thiodubiliella endoseptemdiera</name>
    <dbReference type="NCBI Taxonomy" id="2738886"/>
    <lineage>
        <taxon>Bacteria</taxon>
        <taxon>Pseudomonadati</taxon>
        <taxon>Pseudomonadota</taxon>
        <taxon>Gammaproteobacteria</taxon>
        <taxon>Candidatus Pseudothioglobaceae</taxon>
        <taxon>Candidatus Thiodubiliella</taxon>
    </lineage>
</organism>
<gene>
    <name evidence="1" type="ORF">H0A76_10030</name>
</gene>
<sequence length="46" mass="5092">MMAPLNTIKIQAYSSPAYEAKLEAIILLMALMWEIIPTNLADIDGI</sequence>
<reference evidence="1 2" key="1">
    <citation type="submission" date="2020-05" db="EMBL/GenBank/DDBJ databases">
        <title>Horizontal transmission and recombination maintain forever young bacterial symbiont genomes.</title>
        <authorList>
            <person name="Russell S.L."/>
            <person name="Pepper-Tunick E."/>
            <person name="Svedberg J."/>
            <person name="Byrne A."/>
            <person name="Ruelas Castillo J."/>
            <person name="Vollmers C."/>
            <person name="Beinart R.A."/>
            <person name="Corbett-Detig R."/>
        </authorList>
    </citation>
    <scope>NUCLEOTIDE SEQUENCE [LARGE SCALE GENOMIC DNA]</scope>
    <source>
        <strain evidence="1">455</strain>
    </source>
</reference>
<evidence type="ECO:0000313" key="2">
    <source>
        <dbReference type="Proteomes" id="UP000568751"/>
    </source>
</evidence>
<name>A0A853F961_9GAMM</name>
<dbReference type="Proteomes" id="UP000568751">
    <property type="component" value="Unassembled WGS sequence"/>
</dbReference>